<organism evidence="1 2">
    <name type="scientific">Macaca mulatta</name>
    <name type="common">Rhesus macaque</name>
    <dbReference type="NCBI Taxonomy" id="9544"/>
    <lineage>
        <taxon>Eukaryota</taxon>
        <taxon>Metazoa</taxon>
        <taxon>Chordata</taxon>
        <taxon>Craniata</taxon>
        <taxon>Vertebrata</taxon>
        <taxon>Euteleostomi</taxon>
        <taxon>Mammalia</taxon>
        <taxon>Eutheria</taxon>
        <taxon>Euarchontoglires</taxon>
        <taxon>Primates</taxon>
        <taxon>Haplorrhini</taxon>
        <taxon>Catarrhini</taxon>
        <taxon>Cercopithecidae</taxon>
        <taxon>Cercopithecinae</taxon>
        <taxon>Macaca</taxon>
    </lineage>
</organism>
<keyword evidence="2" id="KW-1185">Reference proteome</keyword>
<sequence>MIVNLHAVERNISCCGNMLQSSTMIFFFPKTESRSVAQAGVQWHNFGSLQPPPPRFKQFSCLSLLSSWDYRNVPPWLVNFCIFSRDRVSPHWPGWSQTAELMIRPPRPPKGLGLQA</sequence>
<dbReference type="VEuPathDB" id="HostDB:ENSMMUG00000056429"/>
<reference evidence="1" key="4">
    <citation type="submission" date="2025-09" db="UniProtKB">
        <authorList>
            <consortium name="Ensembl"/>
        </authorList>
    </citation>
    <scope>IDENTIFICATION</scope>
    <source>
        <strain evidence="1">17573</strain>
    </source>
</reference>
<dbReference type="InParanoid" id="A0A5F8AGP1"/>
<dbReference type="Ensembl" id="ENSMMUT00000082616.1">
    <property type="protein sequence ID" value="ENSMMUP00000077083.1"/>
    <property type="gene ID" value="ENSMMUG00000056429.1"/>
</dbReference>
<reference evidence="1" key="2">
    <citation type="submission" date="2019-01" db="EMBL/GenBank/DDBJ databases">
        <authorList>
            <person name="Graves T."/>
            <person name="Eichler E.E."/>
            <person name="Wilson R.K."/>
        </authorList>
    </citation>
    <scope>NUCLEOTIDE SEQUENCE [LARGE SCALE GENOMIC DNA]</scope>
    <source>
        <strain evidence="1">17573</strain>
    </source>
</reference>
<evidence type="ECO:0000313" key="1">
    <source>
        <dbReference type="Ensembl" id="ENSMMUP00000077083.1"/>
    </source>
</evidence>
<reference evidence="2" key="1">
    <citation type="journal article" date="2007" name="Science">
        <title>Evolutionary and biomedical insights from the rhesus macaque genome.</title>
        <authorList>
            <person name="Gibbs R.A."/>
            <person name="Rogers J."/>
            <person name="Katze M.G."/>
            <person name="Bumgarner R."/>
            <person name="Weinstock G.M."/>
            <person name="Mardis E.R."/>
            <person name="Remington K.A."/>
            <person name="Strausberg R.L."/>
            <person name="Venter J.C."/>
            <person name="Wilson R.K."/>
            <person name="Batzer M.A."/>
            <person name="Bustamante C.D."/>
            <person name="Eichler E.E."/>
            <person name="Hahn M.W."/>
            <person name="Hardison R.C."/>
            <person name="Makova K.D."/>
            <person name="Miller W."/>
            <person name="Milosavljevic A."/>
            <person name="Palermo R.E."/>
            <person name="Siepel A."/>
            <person name="Sikela J.M."/>
            <person name="Attaway T."/>
            <person name="Bell S."/>
            <person name="Bernard K.E."/>
            <person name="Buhay C.J."/>
            <person name="Chandrabose M.N."/>
            <person name="Dao M."/>
            <person name="Davis C."/>
            <person name="Delehaunty K.D."/>
            <person name="Ding Y."/>
            <person name="Dinh H.H."/>
            <person name="Dugan-Rocha S."/>
            <person name="Fulton L.A."/>
            <person name="Gabisi R.A."/>
            <person name="Garner T.T."/>
            <person name="Godfrey J."/>
            <person name="Hawes A.C."/>
            <person name="Hernandez J."/>
            <person name="Hines S."/>
            <person name="Holder M."/>
            <person name="Hume J."/>
            <person name="Jhangiani S.N."/>
            <person name="Joshi V."/>
            <person name="Khan Z.M."/>
            <person name="Kirkness E.F."/>
            <person name="Cree A."/>
            <person name="Fowler R.G."/>
            <person name="Lee S."/>
            <person name="Lewis L.R."/>
            <person name="Li Z."/>
            <person name="Liu Y.-S."/>
            <person name="Moore S.M."/>
            <person name="Muzny D."/>
            <person name="Nazareth L.V."/>
            <person name="Ngo D.N."/>
            <person name="Okwuonu G.O."/>
            <person name="Pai G."/>
            <person name="Parker D."/>
            <person name="Paul H.A."/>
            <person name="Pfannkoch C."/>
            <person name="Pohl C.S."/>
            <person name="Rogers Y.-H.C."/>
            <person name="Ruiz S.J."/>
            <person name="Sabo A."/>
            <person name="Santibanez J."/>
            <person name="Schneider B.W."/>
            <person name="Smith S.M."/>
            <person name="Sodergren E."/>
            <person name="Svatek A.F."/>
            <person name="Utterback T.R."/>
            <person name="Vattathil S."/>
            <person name="Warren W."/>
            <person name="White C.S."/>
            <person name="Chinwalla A.T."/>
            <person name="Feng Y."/>
            <person name="Halpern A.L."/>
            <person name="Hillier L.W."/>
            <person name="Huang X."/>
            <person name="Minx P."/>
            <person name="Nelson J.O."/>
            <person name="Pepin K.H."/>
            <person name="Qin X."/>
            <person name="Sutton G.G."/>
            <person name="Venter E."/>
            <person name="Walenz B.P."/>
            <person name="Wallis J.W."/>
            <person name="Worley K.C."/>
            <person name="Yang S.-P."/>
            <person name="Jones S.M."/>
            <person name="Marra M.A."/>
            <person name="Rocchi M."/>
            <person name="Schein J.E."/>
            <person name="Baertsch R."/>
            <person name="Clarke L."/>
            <person name="Csuros M."/>
            <person name="Glasscock J."/>
            <person name="Harris R.A."/>
            <person name="Havlak P."/>
            <person name="Jackson A.R."/>
            <person name="Jiang H."/>
            <person name="Liu Y."/>
            <person name="Messina D.N."/>
            <person name="Shen Y."/>
            <person name="Song H.X.-Z."/>
            <person name="Wylie T."/>
            <person name="Zhang L."/>
            <person name="Birney E."/>
            <person name="Han K."/>
            <person name="Konkel M.K."/>
            <person name="Lee J."/>
            <person name="Smit A.F.A."/>
            <person name="Ullmer B."/>
            <person name="Wang H."/>
            <person name="Xing J."/>
            <person name="Burhans R."/>
            <person name="Cheng Z."/>
            <person name="Karro J.E."/>
            <person name="Ma J."/>
            <person name="Raney B."/>
            <person name="She X."/>
            <person name="Cox M.J."/>
            <person name="Demuth J.P."/>
            <person name="Dumas L.J."/>
            <person name="Han S.-G."/>
            <person name="Hopkins J."/>
            <person name="Karimpour-Fard A."/>
            <person name="Kim Y.H."/>
            <person name="Pollack J.R."/>
            <person name="Vinar T."/>
            <person name="Addo-Quaye C."/>
            <person name="Degenhardt J."/>
            <person name="Denby A."/>
            <person name="Hubisz M.J."/>
            <person name="Indap A."/>
            <person name="Kosiol C."/>
            <person name="Lahn B.T."/>
            <person name="Lawson H.A."/>
            <person name="Marklein A."/>
            <person name="Nielsen R."/>
            <person name="Vallender E.J."/>
            <person name="Clark A.G."/>
            <person name="Ferguson B."/>
            <person name="Hernandez R.D."/>
            <person name="Hirani K."/>
            <person name="Kehrer-Sawatzki H."/>
            <person name="Kolb J."/>
            <person name="Patil S."/>
            <person name="Pu L.-L."/>
            <person name="Ren Y."/>
            <person name="Smith D.G."/>
            <person name="Wheeler D.A."/>
            <person name="Schenck I."/>
            <person name="Ball E.V."/>
            <person name="Chen R."/>
            <person name="Cooper D.N."/>
            <person name="Giardine B."/>
            <person name="Hsu F."/>
            <person name="Kent W.J."/>
            <person name="Lesk A."/>
            <person name="Nelson D.L."/>
            <person name="O'brien W.E."/>
            <person name="Pruefer K."/>
            <person name="Stenson P.D."/>
            <person name="Wallace J.C."/>
            <person name="Ke H."/>
            <person name="Liu X.-M."/>
            <person name="Wang P."/>
            <person name="Xiang A.P."/>
            <person name="Yang F."/>
            <person name="Barber G.P."/>
            <person name="Haussler D."/>
            <person name="Karolchik D."/>
            <person name="Kern A.D."/>
            <person name="Kuhn R.M."/>
            <person name="Smith K.E."/>
            <person name="Zwieg A.S."/>
        </authorList>
    </citation>
    <scope>NUCLEOTIDE SEQUENCE [LARGE SCALE GENOMIC DNA]</scope>
    <source>
        <strain evidence="2">17573</strain>
    </source>
</reference>
<protein>
    <submittedName>
        <fullName evidence="1">Uncharacterized protein</fullName>
    </submittedName>
</protein>
<dbReference type="Proteomes" id="UP000006718">
    <property type="component" value="Chromosome 12"/>
</dbReference>
<dbReference type="PANTHER" id="PTHR46254:SF6">
    <property type="entry name" value="HIGH MOBILITY GROUP AT-HOOK 2"/>
    <property type="match status" value="1"/>
</dbReference>
<accession>A0A5F8AGP1</accession>
<proteinExistence type="predicted"/>
<reference evidence="1" key="3">
    <citation type="submission" date="2025-08" db="UniProtKB">
        <authorList>
            <consortium name="Ensembl"/>
        </authorList>
    </citation>
    <scope>IDENTIFICATION</scope>
    <source>
        <strain evidence="1">17573</strain>
    </source>
</reference>
<name>A0A5F8AGP1_MACMU</name>
<dbReference type="AlphaFoldDB" id="A0A5F8AGP1"/>
<dbReference type="GeneTree" id="ENSGT00940000161627"/>
<dbReference type="OMA" id="ELMIRPP"/>
<dbReference type="PANTHER" id="PTHR46254">
    <property type="entry name" value="PROTEIN GVQW1-RELATED"/>
    <property type="match status" value="1"/>
</dbReference>
<evidence type="ECO:0000313" key="2">
    <source>
        <dbReference type="Proteomes" id="UP000006718"/>
    </source>
</evidence>